<feature type="region of interest" description="Disordered" evidence="2">
    <location>
        <begin position="394"/>
        <end position="413"/>
    </location>
</feature>
<dbReference type="Pfam" id="PF17963">
    <property type="entry name" value="Big_9"/>
    <property type="match status" value="2"/>
</dbReference>
<organism evidence="5 6">
    <name type="scientific">Cellulomonas edaphi</name>
    <dbReference type="NCBI Taxonomy" id="3053468"/>
    <lineage>
        <taxon>Bacteria</taxon>
        <taxon>Bacillati</taxon>
        <taxon>Actinomycetota</taxon>
        <taxon>Actinomycetes</taxon>
        <taxon>Micrococcales</taxon>
        <taxon>Cellulomonadaceae</taxon>
        <taxon>Cellulomonas</taxon>
    </lineage>
</organism>
<dbReference type="PANTHER" id="PTHR30329">
    <property type="entry name" value="STATOR ELEMENT OF FLAGELLAR MOTOR COMPLEX"/>
    <property type="match status" value="1"/>
</dbReference>
<dbReference type="InterPro" id="IPR006665">
    <property type="entry name" value="OmpA-like"/>
</dbReference>
<protein>
    <submittedName>
        <fullName evidence="5">Ig domain-containing protein</fullName>
    </submittedName>
</protein>
<dbReference type="Proteomes" id="UP001321453">
    <property type="component" value="Unassembled WGS sequence"/>
</dbReference>
<dbReference type="CDD" id="cd07185">
    <property type="entry name" value="OmpA_C-like"/>
    <property type="match status" value="1"/>
</dbReference>
<evidence type="ECO:0000313" key="6">
    <source>
        <dbReference type="Proteomes" id="UP001321453"/>
    </source>
</evidence>
<evidence type="ECO:0000259" key="3">
    <source>
        <dbReference type="PROSITE" id="PS51123"/>
    </source>
</evidence>
<evidence type="ECO:0000313" key="5">
    <source>
        <dbReference type="EMBL" id="MDM7832347.1"/>
    </source>
</evidence>
<dbReference type="PROSITE" id="PS51123">
    <property type="entry name" value="OMPA_2"/>
    <property type="match status" value="1"/>
</dbReference>
<comment type="caution">
    <text evidence="5">The sequence shown here is derived from an EMBL/GenBank/DDBJ whole genome shotgun (WGS) entry which is preliminary data.</text>
</comment>
<evidence type="ECO:0000259" key="4">
    <source>
        <dbReference type="PROSITE" id="PS51841"/>
    </source>
</evidence>
<dbReference type="Pfam" id="PF00691">
    <property type="entry name" value="OmpA"/>
    <property type="match status" value="1"/>
</dbReference>
<dbReference type="Gene3D" id="2.60.40.10">
    <property type="entry name" value="Immunoglobulins"/>
    <property type="match status" value="6"/>
</dbReference>
<keyword evidence="6" id="KW-1185">Reference proteome</keyword>
<dbReference type="InterPro" id="IPR001322">
    <property type="entry name" value="Lamin_tail_dom"/>
</dbReference>
<dbReference type="Pfam" id="PF05345">
    <property type="entry name" value="He_PIG"/>
    <property type="match status" value="6"/>
</dbReference>
<keyword evidence="1" id="KW-0472">Membrane</keyword>
<dbReference type="Gene3D" id="2.60.40.3440">
    <property type="match status" value="1"/>
</dbReference>
<dbReference type="InterPro" id="IPR013783">
    <property type="entry name" value="Ig-like_fold"/>
</dbReference>
<proteinExistence type="predicted"/>
<dbReference type="Gene3D" id="2.60.40.2700">
    <property type="match status" value="5"/>
</dbReference>
<sequence>MGKSGITPMSIEGQGRARAVVRPRIPMVLGLSLVAATLQVAAPTVAAANPAGTHLVINEFSGGNGAGVSATDEFVELYNPTSETITFTGTIQYKSATGTSFASVGPVTTFVVAPHGYWLVAGANYTGAGTPDSRYTFDASASTTAGGHIALTAATTSQPAGPDPLRVDLIGWGTANMPEGSAAPAHPSVGGSLHRIAGVDTDNNSRDFVARAGRSPRGSAQNGSVVITNPGDKVFPADTAISPITLTTTGGLAPITYSVTEGSLPAGLTLQVGGQISGTPTAPASATPVTVRSVDGNGDATFVTFSITVTGDVVPVSVAAPTAQRLAVGTAVTPFAFTASGGTPPYAYAVTSGSLPAGLTLDPSTGEVSGTPSEVTAATDVTVTVTDSLGATGDATTGVEVGPGTITSGTPTVDGTAPVVGDLLTASPGDWAPASVTHSYQWLADGQEIDGADGASLAVTEDLLGSVLSVRVTGTRPGYDPASHTSAGTAAVARPVTVSGPGSQSVAVGEAVTPFSFVASGGVPPYTYAVVDGTLPAGLALDARTGQVTGTPQATAPAADVTVAATDANGRSASAAVSVGVGPGSLTTSTPTIDDALPVVGDVLTADAGAWGPAPVELSYQWLADDRELEGETGASLTVTPELVGAVLSVRVTGTKGEHRSASTESPGTASVRAAVDLSSPGTQRLTVGSPIEPVVLDATGGVAPYTYAVTDGALPDGLELDADSGEIAGTPTTAAEASTVTVTAQDSDGHVASASFSVEVALGALTTATPSLSDTTPVVGDVLTVSPGAWGPAPVALSYQWLADGQPIADQTRPTLTVTDDLVGAVLSARMTGTKAQYTTASTTSVSTLPVLSPVSVTAPAHQDLTVGTTITPIAIAASGGVAPYTYAVTDGILPDGLQLDADTGRITGTPTTVTDASAVTVTVQDSDGHSVSASLSVEVAAGTLVTATPTLNDTTPVVGDVLTASPGTWGPGPVALSYQWLADGRPIADQNGTTLTVTADLVGAVLSVRVTGTKAQYESASEVSVSTLAVRSAVSVTGPGTQRLTVGTPAGPAVVGATGGVAPYSYAVTGGALPAGLALDPATGEIAGTPTTAAGASTVTVTVADAGGRTASATFSVEVARGTLTTTRPTLSDSTPVVGDALTVTAGSWGPAPVSLSYEWLADGHALAGRTGATLTVTSDLVGAVLSARVTGTKAQYETASLTSLGTAAVSAAPSSAQPQSVSLTTPARALVGARVSLGATATSGLAPALSLVSGACTLDAGTARLTAATPTMCVVRAAQGGNDLWLPAAPVERSIVFVAPTGDAFTVDGASATGARPLLDVLRNDPAALTLTGVSGARHGRVTVVDAKVRYVPAAGYRGTDSFMYSVRDAGGDIARATAHITVRNAEPLLASTRTTQRAGTSVTVTPVASDPNGDALHLTVTSRPAHVGVRLVGRRVVLTPDSTVSGVVVVRLAVSDGAGGSDTAIVRDLVRPVAVSSAHRQLTDRGTRVSWAKAPTSGARYEVLVDGKRACVTAASACTLPKPLGPRHVISVRVLGRDHTLSTRTRAQAIGRHKVLISTLHFRPGQSTLTRAQERKLAATVRRLHALGFTSVELAGFTDSSGGREHNRRLTIRRAGAVAAQLRVLGVDSHQLWFGPAHPVASNSTADGRAKNRRVEIRVHY</sequence>
<dbReference type="SUPFAM" id="SSF103088">
    <property type="entry name" value="OmpA-like"/>
    <property type="match status" value="1"/>
</dbReference>
<dbReference type="RefSeq" id="WP_289447797.1">
    <property type="nucleotide sequence ID" value="NZ_JAUCGR010000003.1"/>
</dbReference>
<dbReference type="PROSITE" id="PS51841">
    <property type="entry name" value="LTD"/>
    <property type="match status" value="1"/>
</dbReference>
<feature type="domain" description="LTD" evidence="4">
    <location>
        <begin position="42"/>
        <end position="210"/>
    </location>
</feature>
<dbReference type="SUPFAM" id="SSF49313">
    <property type="entry name" value="Cadherin-like"/>
    <property type="match status" value="5"/>
</dbReference>
<dbReference type="EMBL" id="JAUCGR010000003">
    <property type="protein sequence ID" value="MDM7832347.1"/>
    <property type="molecule type" value="Genomic_DNA"/>
</dbReference>
<evidence type="ECO:0000256" key="2">
    <source>
        <dbReference type="SAM" id="MobiDB-lite"/>
    </source>
</evidence>
<dbReference type="InterPro" id="IPR036737">
    <property type="entry name" value="OmpA-like_sf"/>
</dbReference>
<dbReference type="Gene3D" id="3.30.1330.60">
    <property type="entry name" value="OmpA-like domain"/>
    <property type="match status" value="1"/>
</dbReference>
<dbReference type="PANTHER" id="PTHR30329:SF21">
    <property type="entry name" value="LIPOPROTEIN YIAD-RELATED"/>
    <property type="match status" value="1"/>
</dbReference>
<gene>
    <name evidence="5" type="ORF">QRT05_13465</name>
</gene>
<reference evidence="5 6" key="1">
    <citation type="submission" date="2023-06" db="EMBL/GenBank/DDBJ databases">
        <title>Cellulomonas sp. MW9 Whole genome sequence.</title>
        <authorList>
            <person name="Park S."/>
        </authorList>
    </citation>
    <scope>NUCLEOTIDE SEQUENCE [LARGE SCALE GENOMIC DNA]</scope>
    <source>
        <strain evidence="5 6">MW9</strain>
    </source>
</reference>
<name>A0ABT7S9R2_9CELL</name>
<dbReference type="InterPro" id="IPR050330">
    <property type="entry name" value="Bact_OuterMem_StrucFunc"/>
</dbReference>
<feature type="domain" description="OmpA-like" evidence="3">
    <location>
        <begin position="1553"/>
        <end position="1665"/>
    </location>
</feature>
<accession>A0ABT7S9R2</accession>
<dbReference type="InterPro" id="IPR015919">
    <property type="entry name" value="Cadherin-like_sf"/>
</dbReference>
<evidence type="ECO:0000256" key="1">
    <source>
        <dbReference type="PROSITE-ProRule" id="PRU00473"/>
    </source>
</evidence>